<keyword evidence="1" id="KW-0812">Transmembrane</keyword>
<protein>
    <submittedName>
        <fullName evidence="3">TIGR02099 family protein</fullName>
    </submittedName>
</protein>
<name>A0A944M8E4_9GAMM</name>
<feature type="domain" description="YhdP central" evidence="2">
    <location>
        <begin position="11"/>
        <end position="1268"/>
    </location>
</feature>
<sequence length="1291" mass="143338">MLNTAKYLHAKFWQTLAWVVIAAALLITGLRLIVPVIDLDPYRRVIERVAEEAAGVDLKIGAMKAQVKGVHLALNFTDVSVLDEQSGDPLLSAPQVLVNIQLVRSLLSGQLQLGGASVIGTRLKLERFADGSVALQGMGGVAEGDPDTVVAILLGQNQLRLLDTEIHLKSAIPDQPPLRLSGVNVDLRNNGLRHQLSLATRIGKQGEESVRLIANLLQKDANSLTMSGEFYVRCEGLVLGGRLSEWMPAPYTLDEGELEVELWGDLEQGVLHNLRGKGELNGLRVNGPGRAEPFELQNLSTELDWRRVPDGWQLELDRLAVRQSHGQWPTEQLSVTWQSTEQLQKQFRLGADALSLMELNDFLAILKLPNPELHAALKGLSPEGELQDLEFEFFKSEAGDLAWRLKGEVDDYTHQPWQDIPGLSGLKLAFDGNQVGGWLKIDSSDLLLEFPQLFRMPLHAQRAMGDFVWNFDLQKGLHLNSKHLQMSTRDVQTLSRIDLQIPFSGKDLFIDMQSDFWDADGSRKSDYLPVGIMPDELVEWLDTALVSGYVKSGSFLLYGPISEFPFRQQQGRFEVWFGVEDLILDYMPEWPRLSEGVAEVHFINNSLKVKLQDGLLLNSQLQDVEVEIERLKEASPVIIRGSAAGPLQDLMAILGETPLRSDFHAFVDAVEVAGESRTVVDLAIPLKQRDKLKIEGEIGFKQASLKIKKPDLPIDKLSGNLRFNRTGVEAEGIRARLLGDAIVFDVLPYSHEGEFWTRLTTRMPIDLKRLKRQFPEWTLDYFTGRGEGDIEVKIAHHPSQVPVRLNLVSDLQGISIRMPEPLGKAAESKTRFDMGADFRNDESTELRIRYQDQTHALFRFFETEKKPWIAAIGFSREALSLDDVEGLHLRGHLQRLNADSWVSWVRQQAATEGEGLSQIAMDLSVDELVALGTTCPETRFTYKNYADGYRIDLASDTAQGMIQIPQELDQRPIYGRFDYLKFDLKELARGITGQQGQRQKAADLDPRDVPAINITVEDLYINDQPMGKGYITWRKEVDGITVDSLALVGDGIDLSGQGYWRLTPRGHSTSLNLQLHTGSLGDLQHALGITTGIEQAPTDVKAELYWPTSPLEMGAEKLYGSISLKVNKGLVNNVDPGVGRLIGLFSLNALGKRLALDFSDLFSEGLAFDSIEGNFTVNDGDAYTSDLVMKSTAAVIEVRGRTGLASRTYDQKIVVTPNVSATLPLLGTLAINPTAGVALAMTQKLIGRIFDRIAERTYEVTGSWDNPQYTQVDIADKGSGGSSLMPEMPGE</sequence>
<evidence type="ECO:0000256" key="1">
    <source>
        <dbReference type="SAM" id="Phobius"/>
    </source>
</evidence>
<dbReference type="EMBL" id="JAHHGM010000007">
    <property type="protein sequence ID" value="MBT2989113.1"/>
    <property type="molecule type" value="Genomic_DNA"/>
</dbReference>
<dbReference type="NCBIfam" id="TIGR02099">
    <property type="entry name" value="YhdP family protein"/>
    <property type="match status" value="1"/>
</dbReference>
<comment type="caution">
    <text evidence="3">The sequence shown here is derived from an EMBL/GenBank/DDBJ whole genome shotgun (WGS) entry which is preliminary data.</text>
</comment>
<organism evidence="3 4">
    <name type="scientific">Candidatus Thiodiazotropha taylori</name>
    <dbReference type="NCBI Taxonomy" id="2792791"/>
    <lineage>
        <taxon>Bacteria</taxon>
        <taxon>Pseudomonadati</taxon>
        <taxon>Pseudomonadota</taxon>
        <taxon>Gammaproteobacteria</taxon>
        <taxon>Chromatiales</taxon>
        <taxon>Sedimenticolaceae</taxon>
        <taxon>Candidatus Thiodiazotropha</taxon>
    </lineage>
</organism>
<keyword evidence="1" id="KW-1133">Transmembrane helix</keyword>
<feature type="transmembrane region" description="Helical" evidence="1">
    <location>
        <begin position="12"/>
        <end position="34"/>
    </location>
</feature>
<dbReference type="Proteomes" id="UP000770889">
    <property type="component" value="Unassembled WGS sequence"/>
</dbReference>
<evidence type="ECO:0000313" key="3">
    <source>
        <dbReference type="EMBL" id="MBT2989113.1"/>
    </source>
</evidence>
<gene>
    <name evidence="3" type="ORF">KME65_09105</name>
</gene>
<keyword evidence="1" id="KW-0472">Membrane</keyword>
<dbReference type="InterPro" id="IPR011836">
    <property type="entry name" value="YhdP"/>
</dbReference>
<evidence type="ECO:0000313" key="4">
    <source>
        <dbReference type="Proteomes" id="UP000770889"/>
    </source>
</evidence>
<reference evidence="3 4" key="1">
    <citation type="submission" date="2021-05" db="EMBL/GenBank/DDBJ databases">
        <title>Genetic and Functional Diversity in Clade A Lucinid endosymbionts from the Bahamas.</title>
        <authorList>
            <person name="Giani N.M."/>
            <person name="Engel A.S."/>
            <person name="Campbell B.J."/>
        </authorList>
    </citation>
    <scope>NUCLEOTIDE SEQUENCE [LARGE SCALE GENOMIC DNA]</scope>
    <source>
        <strain evidence="3">LUC16012Gg_MoonRockCtena</strain>
    </source>
</reference>
<dbReference type="Pfam" id="PF13116">
    <property type="entry name" value="YhdP"/>
    <property type="match status" value="1"/>
</dbReference>
<dbReference type="PANTHER" id="PTHR38690">
    <property type="entry name" value="PROTEASE-RELATED"/>
    <property type="match status" value="1"/>
</dbReference>
<evidence type="ECO:0000259" key="2">
    <source>
        <dbReference type="Pfam" id="PF13116"/>
    </source>
</evidence>
<dbReference type="PANTHER" id="PTHR38690:SF1">
    <property type="entry name" value="PROTEASE"/>
    <property type="match status" value="1"/>
</dbReference>
<proteinExistence type="predicted"/>
<accession>A0A944M8E4</accession>
<dbReference type="InterPro" id="IPR025263">
    <property type="entry name" value="YhdP_central"/>
</dbReference>